<accession>A0A0N7L4X2</accession>
<dbReference type="Proteomes" id="UP000054928">
    <property type="component" value="Unassembled WGS sequence"/>
</dbReference>
<evidence type="ECO:0000313" key="2">
    <source>
        <dbReference type="Proteomes" id="UP000054928"/>
    </source>
</evidence>
<proteinExistence type="predicted"/>
<keyword evidence="2" id="KW-1185">Reference proteome</keyword>
<reference evidence="2" key="1">
    <citation type="submission" date="2014-09" db="EMBL/GenBank/DDBJ databases">
        <authorList>
            <person name="Sharma Rahul"/>
            <person name="Thines Marco"/>
        </authorList>
    </citation>
    <scope>NUCLEOTIDE SEQUENCE [LARGE SCALE GENOMIC DNA]</scope>
</reference>
<dbReference type="EMBL" id="CCYD01000442">
    <property type="protein sequence ID" value="CEG39867.1"/>
    <property type="molecule type" value="Genomic_DNA"/>
</dbReference>
<protein>
    <submittedName>
        <fullName evidence="1">Uncharacterized protein</fullName>
    </submittedName>
</protein>
<dbReference type="GeneID" id="36405153"/>
<dbReference type="AlphaFoldDB" id="A0A0N7L4X2"/>
<dbReference type="RefSeq" id="XP_024576236.1">
    <property type="nucleotide sequence ID" value="XM_024725461.1"/>
</dbReference>
<organism evidence="1 2">
    <name type="scientific">Plasmopara halstedii</name>
    <name type="common">Downy mildew of sunflower</name>
    <dbReference type="NCBI Taxonomy" id="4781"/>
    <lineage>
        <taxon>Eukaryota</taxon>
        <taxon>Sar</taxon>
        <taxon>Stramenopiles</taxon>
        <taxon>Oomycota</taxon>
        <taxon>Peronosporomycetes</taxon>
        <taxon>Peronosporales</taxon>
        <taxon>Peronosporaceae</taxon>
        <taxon>Plasmopara</taxon>
    </lineage>
</organism>
<name>A0A0N7L4X2_PLAHL</name>
<evidence type="ECO:0000313" key="1">
    <source>
        <dbReference type="EMBL" id="CEG39867.1"/>
    </source>
</evidence>
<dbReference type="STRING" id="4781.A0A0N7L4X2"/>
<sequence length="93" mass="10564">MRDGIANKCCVVCTSHEIVASMLLETNEFLSVKDDQLIDPTLALPPVSEHISRAISVCMTLSRLILKIHAKEYQQLLFTLFEEHLCPNSARWH</sequence>